<dbReference type="EMBL" id="CP001821">
    <property type="protein sequence ID" value="ACZ30049.1"/>
    <property type="molecule type" value="Genomic_DNA"/>
</dbReference>
<dbReference type="RefSeq" id="WP_012877791.1">
    <property type="nucleotide sequence ID" value="NC_013530.1"/>
</dbReference>
<dbReference type="Proteomes" id="UP000002255">
    <property type="component" value="Chromosome"/>
</dbReference>
<dbReference type="AlphaFoldDB" id="D1BYX4"/>
<reference evidence="2" key="1">
    <citation type="submission" date="2009-11" db="EMBL/GenBank/DDBJ databases">
        <title>The complete chromosome of Xylanimonas cellulosilytica DSM 15894.</title>
        <authorList>
            <consortium name="US DOE Joint Genome Institute (JGI-PGF)"/>
            <person name="Lucas S."/>
            <person name="Copeland A."/>
            <person name="Lapidus A."/>
            <person name="Glavina del Rio T."/>
            <person name="Dalin E."/>
            <person name="Tice H."/>
            <person name="Bruce D."/>
            <person name="Goodwin L."/>
            <person name="Pitluck S."/>
            <person name="Kyrpides N."/>
            <person name="Mavromatis K."/>
            <person name="Ivanova N."/>
            <person name="Mikhailova N."/>
            <person name="Foster B."/>
            <person name="Clum A."/>
            <person name="Brettin T."/>
            <person name="Detter J.C."/>
            <person name="Han C."/>
            <person name="Larimer F."/>
            <person name="Land M."/>
            <person name="Hauser L."/>
            <person name="Markowitz V."/>
            <person name="Cheng J.F."/>
            <person name="Hugenholtz P."/>
            <person name="Woyke T."/>
            <person name="Wu D."/>
            <person name="Gehrich-Schroeter G."/>
            <person name="Schneider S."/>
            <person name="Pukall S.R."/>
            <person name="Klenk H.P."/>
            <person name="Eisen J.A."/>
        </authorList>
    </citation>
    <scope>NUCLEOTIDE SEQUENCE [LARGE SCALE GENOMIC DNA]</scope>
    <source>
        <strain evidence="2">DSM 15894 / CECT 5975 / LMG 20990 / XIL07</strain>
    </source>
</reference>
<keyword evidence="2" id="KW-1185">Reference proteome</keyword>
<name>D1BYX4_XYLCX</name>
<protein>
    <submittedName>
        <fullName evidence="1">Uncharacterized protein</fullName>
    </submittedName>
</protein>
<dbReference type="eggNOG" id="ENOG50330WU">
    <property type="taxonomic scope" value="Bacteria"/>
</dbReference>
<evidence type="ECO:0000313" key="2">
    <source>
        <dbReference type="Proteomes" id="UP000002255"/>
    </source>
</evidence>
<dbReference type="HOGENOM" id="CLU_1570052_0_0_11"/>
<sequence>MREAPSDDAKDGVEHLVDGFPIDEADDGRSLGGETLYDEGLYDKALEAAADALADGYVDERAFDQAEVLVAMVAGLKDSAQRELDAYSFVYSNVEVRAVAPGTIEWVYTVVGEIDPAVATVELDRLAAALQEDCDSIQIPIMTMAGITDEPAVRHTYLNPDGTEIWSHTC</sequence>
<dbReference type="OrthoDB" id="5124424at2"/>
<accession>D1BYX4</accession>
<dbReference type="STRING" id="446471.Xcel_1018"/>
<dbReference type="KEGG" id="xce:Xcel_1018"/>
<proteinExistence type="predicted"/>
<evidence type="ECO:0000313" key="1">
    <source>
        <dbReference type="EMBL" id="ACZ30049.1"/>
    </source>
</evidence>
<gene>
    <name evidence="1" type="ordered locus">Xcel_1018</name>
</gene>
<organism evidence="1 2">
    <name type="scientific">Xylanimonas cellulosilytica (strain DSM 15894 / JCM 12276 / CECT 5975 / KCTC 9989 / LMG 20990 / NBRC 107835 / XIL07)</name>
    <dbReference type="NCBI Taxonomy" id="446471"/>
    <lineage>
        <taxon>Bacteria</taxon>
        <taxon>Bacillati</taxon>
        <taxon>Actinomycetota</taxon>
        <taxon>Actinomycetes</taxon>
        <taxon>Micrococcales</taxon>
        <taxon>Promicromonosporaceae</taxon>
        <taxon>Xylanimonas</taxon>
    </lineage>
</organism>
<reference evidence="1 2" key="2">
    <citation type="journal article" date="2010" name="Stand. Genomic Sci.">
        <title>Complete genome sequence of Xylanimonas cellulosilytica type strain (XIL07).</title>
        <authorList>
            <person name="Foster B."/>
            <person name="Pukall R."/>
            <person name="Abt B."/>
            <person name="Nolan M."/>
            <person name="Glavina Del Rio T."/>
            <person name="Chen F."/>
            <person name="Lucas S."/>
            <person name="Tice H."/>
            <person name="Pitluck S."/>
            <person name="Cheng J.-F."/>
            <person name="Chertkov O."/>
            <person name="Brettin T."/>
            <person name="Han C."/>
            <person name="Detter J.C."/>
            <person name="Bruce D."/>
            <person name="Goodwin L."/>
            <person name="Ivanova N."/>
            <person name="Mavromatis K."/>
            <person name="Pati A."/>
            <person name="Mikhailova N."/>
            <person name="Chen A."/>
            <person name="Palaniappan K."/>
            <person name="Land M."/>
            <person name="Hauser L."/>
            <person name="Chang Y.-J."/>
            <person name="Jeffries C.D."/>
            <person name="Chain P."/>
            <person name="Rohde M."/>
            <person name="Goeker M."/>
            <person name="Bristow J."/>
            <person name="Eisen J.A."/>
            <person name="Markowitz V."/>
            <person name="Hugenholtz P."/>
            <person name="Kyrpides N.C."/>
            <person name="Klenk H.-P."/>
            <person name="Lapidus A."/>
        </authorList>
    </citation>
    <scope>NUCLEOTIDE SEQUENCE [LARGE SCALE GENOMIC DNA]</scope>
    <source>
        <strain evidence="2">DSM 15894 / CECT 5975 / LMG 20990 / XIL07</strain>
    </source>
</reference>